<dbReference type="InterPro" id="IPR045307">
    <property type="entry name" value="ADCK1_dom"/>
</dbReference>
<dbReference type="GO" id="GO:0055088">
    <property type="term" value="P:lipid homeostasis"/>
    <property type="evidence" value="ECO:0007669"/>
    <property type="project" value="TreeGrafter"/>
</dbReference>
<accession>A0AAD7XX71</accession>
<dbReference type="GO" id="GO:0005743">
    <property type="term" value="C:mitochondrial inner membrane"/>
    <property type="evidence" value="ECO:0007669"/>
    <property type="project" value="TreeGrafter"/>
</dbReference>
<evidence type="ECO:0000313" key="3">
    <source>
        <dbReference type="EMBL" id="KAJ8656258.1"/>
    </source>
</evidence>
<dbReference type="InterPro" id="IPR004147">
    <property type="entry name" value="ABC1_dom"/>
</dbReference>
<dbReference type="CDD" id="cd13969">
    <property type="entry name" value="ADCK1-like"/>
    <property type="match status" value="1"/>
</dbReference>
<protein>
    <recommendedName>
        <fullName evidence="2">ABC1 atypical kinase-like domain-containing protein</fullName>
    </recommendedName>
</protein>
<name>A0AAD7XX71_9FUNG</name>
<evidence type="ECO:0000313" key="4">
    <source>
        <dbReference type="Proteomes" id="UP001234581"/>
    </source>
</evidence>
<dbReference type="PANTHER" id="PTHR43173">
    <property type="entry name" value="ABC1 FAMILY PROTEIN"/>
    <property type="match status" value="1"/>
</dbReference>
<dbReference type="SUPFAM" id="SSF56112">
    <property type="entry name" value="Protein kinase-like (PK-like)"/>
    <property type="match status" value="1"/>
</dbReference>
<organism evidence="3 4">
    <name type="scientific">Lichtheimia ornata</name>
    <dbReference type="NCBI Taxonomy" id="688661"/>
    <lineage>
        <taxon>Eukaryota</taxon>
        <taxon>Fungi</taxon>
        <taxon>Fungi incertae sedis</taxon>
        <taxon>Mucoromycota</taxon>
        <taxon>Mucoromycotina</taxon>
        <taxon>Mucoromycetes</taxon>
        <taxon>Mucorales</taxon>
        <taxon>Lichtheimiaceae</taxon>
        <taxon>Lichtheimia</taxon>
    </lineage>
</organism>
<dbReference type="EMBL" id="JARTCD010000041">
    <property type="protein sequence ID" value="KAJ8656258.1"/>
    <property type="molecule type" value="Genomic_DNA"/>
</dbReference>
<dbReference type="GO" id="GO:0007005">
    <property type="term" value="P:mitochondrion organization"/>
    <property type="evidence" value="ECO:0007669"/>
    <property type="project" value="TreeGrafter"/>
</dbReference>
<dbReference type="Proteomes" id="UP001234581">
    <property type="component" value="Unassembled WGS sequence"/>
</dbReference>
<keyword evidence="4" id="KW-1185">Reference proteome</keyword>
<proteinExistence type="inferred from homology"/>
<feature type="domain" description="ABC1 atypical kinase-like" evidence="2">
    <location>
        <begin position="160"/>
        <end position="422"/>
    </location>
</feature>
<dbReference type="Pfam" id="PF03109">
    <property type="entry name" value="ABC1"/>
    <property type="match status" value="1"/>
</dbReference>
<dbReference type="GeneID" id="83215459"/>
<sequence>MFSSRLASLSRCSARRSTPLALRTTTLRPRFYSSHARTRLSVRSLLAKTIVGVTTMSAVGAVGLYYTNEDARHVMVAIQRCSTAGLIGARVALDYQRTLSKEYATEEEYKQAKRLCHKRCATRVLEGLQSLGGIYIKLGQHVSAMVYILPPEWTETMAVLQDRCEPTPSDQIRELFLSDYGHSIDEIFEEFEWKPIGVASLAQVHRARLRAGTDGRGRLGNDGWVAVKLQHPALDEFCKIDMETVSFIFDVIKKAFPDFGFAWLVDEMRESLPRELDFVHEARNARLVTQNFADDIKHGRTALTVPQVVWARRRILCMEFVDGARIDDLQYMKDHHINPAQVSAELTRIFSKMIFLHGFVHCDPHPGNVIVRPSKNPRTKYNFDLVLLDHGLYRDLPDELRVDYAHLWTSLIRGDENGIRTYAKRVGGTDTYQLFACIMTGRAWDTVTSADLSSVRSKGELNQMSEGAMEWLVDIADILARLPRVVLLLLKTNDLLRHVDEVLRSTSTDDHLTYVIMGQYCAKAVWLDARQNILDRIAVIGLKWNLFSMLAHVWWNYYSLAVILWLYQQGSSWSQALITLLQSLSKAKKKIEERKPLKKSSLQ</sequence>
<comment type="caution">
    <text evidence="3">The sequence shown here is derived from an EMBL/GenBank/DDBJ whole genome shotgun (WGS) entry which is preliminary data.</text>
</comment>
<gene>
    <name evidence="3" type="ORF">O0I10_008052</name>
</gene>
<dbReference type="AlphaFoldDB" id="A0AAD7XX71"/>
<evidence type="ECO:0000259" key="2">
    <source>
        <dbReference type="Pfam" id="PF03109"/>
    </source>
</evidence>
<dbReference type="InterPro" id="IPR011009">
    <property type="entry name" value="Kinase-like_dom_sf"/>
</dbReference>
<dbReference type="InterPro" id="IPR051130">
    <property type="entry name" value="Mito_struct-func_regulator"/>
</dbReference>
<dbReference type="RefSeq" id="XP_058341171.1">
    <property type="nucleotide sequence ID" value="XM_058488059.1"/>
</dbReference>
<evidence type="ECO:0000256" key="1">
    <source>
        <dbReference type="ARBA" id="ARBA00009670"/>
    </source>
</evidence>
<comment type="similarity">
    <text evidence="1">Belongs to the protein kinase superfamily. ADCK protein kinase family.</text>
</comment>
<dbReference type="PANTHER" id="PTHR43173:SF19">
    <property type="entry name" value="AARF DOMAIN-CONTAINING PROTEIN KINASE 1"/>
    <property type="match status" value="1"/>
</dbReference>
<reference evidence="3 4" key="1">
    <citation type="submission" date="2023-03" db="EMBL/GenBank/DDBJ databases">
        <title>Genome sequence of Lichtheimia ornata CBS 291.66.</title>
        <authorList>
            <person name="Mohabir J.T."/>
            <person name="Shea T.P."/>
            <person name="Kurbessoian T."/>
            <person name="Berby B."/>
            <person name="Fontaine J."/>
            <person name="Livny J."/>
            <person name="Gnirke A."/>
            <person name="Stajich J.E."/>
            <person name="Cuomo C.A."/>
        </authorList>
    </citation>
    <scope>NUCLEOTIDE SEQUENCE [LARGE SCALE GENOMIC DNA]</scope>
    <source>
        <strain evidence="3">CBS 291.66</strain>
    </source>
</reference>